<keyword evidence="6" id="KW-1185">Reference proteome</keyword>
<evidence type="ECO:0000256" key="1">
    <source>
        <dbReference type="ARBA" id="ARBA00005483"/>
    </source>
</evidence>
<dbReference type="RefSeq" id="XP_066911899.1">
    <property type="nucleotide sequence ID" value="XM_067055798.1"/>
</dbReference>
<dbReference type="GO" id="GO:0005737">
    <property type="term" value="C:cytoplasm"/>
    <property type="evidence" value="ECO:0007669"/>
    <property type="project" value="InterPro"/>
</dbReference>
<dbReference type="Proteomes" id="UP000594262">
    <property type="component" value="Unplaced"/>
</dbReference>
<dbReference type="OrthoDB" id="9972365at2759"/>
<organism evidence="5 6">
    <name type="scientific">Clytia hemisphaerica</name>
    <dbReference type="NCBI Taxonomy" id="252671"/>
    <lineage>
        <taxon>Eukaryota</taxon>
        <taxon>Metazoa</taxon>
        <taxon>Cnidaria</taxon>
        <taxon>Hydrozoa</taxon>
        <taxon>Hydroidolina</taxon>
        <taxon>Leptothecata</taxon>
        <taxon>Obeliida</taxon>
        <taxon>Clytiidae</taxon>
        <taxon>Clytia</taxon>
    </lineage>
</organism>
<keyword evidence="3" id="KW-0650">Protein phosphatase inhibitor</keyword>
<evidence type="ECO:0000256" key="4">
    <source>
        <dbReference type="SAM" id="MobiDB-lite"/>
    </source>
</evidence>
<dbReference type="PANTHER" id="PTHR16188:SF14">
    <property type="entry name" value="GEO07393P1"/>
    <property type="match status" value="1"/>
</dbReference>
<proteinExistence type="inferred from homology"/>
<dbReference type="GO" id="GO:0004865">
    <property type="term" value="F:protein serine/threonine phosphatase inhibitor activity"/>
    <property type="evidence" value="ECO:0007669"/>
    <property type="project" value="TreeGrafter"/>
</dbReference>
<dbReference type="EnsemblMetazoa" id="CLYHEMT005804.1">
    <property type="protein sequence ID" value="CLYHEMP005804.1"/>
    <property type="gene ID" value="CLYHEMG005804"/>
</dbReference>
<keyword evidence="2" id="KW-0597">Phosphoprotein</keyword>
<reference evidence="5" key="1">
    <citation type="submission" date="2021-01" db="UniProtKB">
        <authorList>
            <consortium name="EnsemblMetazoa"/>
        </authorList>
    </citation>
    <scope>IDENTIFICATION</scope>
</reference>
<dbReference type="AlphaFoldDB" id="A0A7M5UX81"/>
<feature type="region of interest" description="Disordered" evidence="4">
    <location>
        <begin position="1"/>
        <end position="30"/>
    </location>
</feature>
<evidence type="ECO:0000313" key="5">
    <source>
        <dbReference type="EnsemblMetazoa" id="CLYHEMP005804.1"/>
    </source>
</evidence>
<protein>
    <submittedName>
        <fullName evidence="5">Uncharacterized protein</fullName>
    </submittedName>
</protein>
<dbReference type="InterPro" id="IPR008025">
    <property type="entry name" value="CPI-17"/>
</dbReference>
<dbReference type="Gene3D" id="1.10.150.220">
    <property type="entry name" value="CPI-17"/>
    <property type="match status" value="1"/>
</dbReference>
<dbReference type="SUPFAM" id="SSF81790">
    <property type="entry name" value="Myosin phosphatase inhibitor 17kDa protein, CPI-17"/>
    <property type="match status" value="1"/>
</dbReference>
<sequence>MADDGSKILRFTSDTASPKHQEPSGKKYQATAKYDRKALKKRLVVEEWLHYELRRLYQCKEGEEYGVEIDLDILLQEKDGEKQQEMLQNLLSGSKEPVEEFIQNLLEKIKSIDENVLHRASSKETLIN</sequence>
<dbReference type="GeneID" id="136799114"/>
<dbReference type="PANTHER" id="PTHR16188">
    <property type="entry name" value="PROTEIN PHOSPHATASE 1 INHIBITOR POTENTIATED BY PROTEIN KINASE C"/>
    <property type="match status" value="1"/>
</dbReference>
<comment type="similarity">
    <text evidence="1">Belongs to the PP1 inhibitor family.</text>
</comment>
<name>A0A7M5UX81_9CNID</name>
<accession>A0A7M5UX81</accession>
<dbReference type="Pfam" id="PF05361">
    <property type="entry name" value="PP1_inhibitor"/>
    <property type="match status" value="1"/>
</dbReference>
<evidence type="ECO:0000313" key="6">
    <source>
        <dbReference type="Proteomes" id="UP000594262"/>
    </source>
</evidence>
<dbReference type="InterPro" id="IPR036658">
    <property type="entry name" value="CPI-17_sf"/>
</dbReference>
<evidence type="ECO:0000256" key="3">
    <source>
        <dbReference type="ARBA" id="ARBA00023272"/>
    </source>
</evidence>
<evidence type="ECO:0000256" key="2">
    <source>
        <dbReference type="ARBA" id="ARBA00022553"/>
    </source>
</evidence>